<evidence type="ECO:0000259" key="2">
    <source>
        <dbReference type="Pfam" id="PF26584"/>
    </source>
</evidence>
<evidence type="ECO:0000313" key="4">
    <source>
        <dbReference type="Proteomes" id="UP000743370"/>
    </source>
</evidence>
<dbReference type="PANTHER" id="PTHR33831:SF8">
    <property type="entry name" value="SPARK DOMAIN-CONTAINING PROTEIN"/>
    <property type="match status" value="1"/>
</dbReference>
<dbReference type="GO" id="GO:0005886">
    <property type="term" value="C:plasma membrane"/>
    <property type="evidence" value="ECO:0007669"/>
    <property type="project" value="TreeGrafter"/>
</dbReference>
<gene>
    <name evidence="3" type="ORF">HKW66_Vig0144430</name>
</gene>
<dbReference type="Pfam" id="PF19160">
    <property type="entry name" value="SPARK"/>
    <property type="match status" value="1"/>
</dbReference>
<feature type="domain" description="SPARK" evidence="1">
    <location>
        <begin position="147"/>
        <end position="303"/>
    </location>
</feature>
<dbReference type="InterPro" id="IPR040336">
    <property type="entry name" value="At1g61900-like"/>
</dbReference>
<evidence type="ECO:0000313" key="3">
    <source>
        <dbReference type="EMBL" id="KAG2397321.1"/>
    </source>
</evidence>
<feature type="domain" description="At1g61900-like C-terminal" evidence="2">
    <location>
        <begin position="345"/>
        <end position="418"/>
    </location>
</feature>
<accession>A0A8T0KCT2</accession>
<dbReference type="InterPro" id="IPR043891">
    <property type="entry name" value="SPARK"/>
</dbReference>
<protein>
    <submittedName>
        <fullName evidence="3">Putative GPI-anchored protein</fullName>
    </submittedName>
</protein>
<dbReference type="InterPro" id="IPR059003">
    <property type="entry name" value="At1g61900_C"/>
</dbReference>
<reference evidence="3 4" key="1">
    <citation type="submission" date="2020-05" db="EMBL/GenBank/DDBJ databases">
        <title>Vigna angularis (adzuki bean) Var. LongXiaoDou No. 4 denovo assembly.</title>
        <authorList>
            <person name="Xiang H."/>
        </authorList>
    </citation>
    <scope>NUCLEOTIDE SEQUENCE [LARGE SCALE GENOMIC DNA]</scope>
    <source>
        <tissue evidence="3">Leaf</tissue>
    </source>
</reference>
<dbReference type="AlphaFoldDB" id="A0A8T0KCT2"/>
<proteinExistence type="predicted"/>
<evidence type="ECO:0000259" key="1">
    <source>
        <dbReference type="Pfam" id="PF19160"/>
    </source>
</evidence>
<dbReference type="EMBL" id="JABFOF010000005">
    <property type="protein sequence ID" value="KAG2397321.1"/>
    <property type="molecule type" value="Genomic_DNA"/>
</dbReference>
<comment type="caution">
    <text evidence="3">The sequence shown here is derived from an EMBL/GenBank/DDBJ whole genome shotgun (WGS) entry which is preliminary data.</text>
</comment>
<organism evidence="3 4">
    <name type="scientific">Phaseolus angularis</name>
    <name type="common">Azuki bean</name>
    <name type="synonym">Vigna angularis</name>
    <dbReference type="NCBI Taxonomy" id="3914"/>
    <lineage>
        <taxon>Eukaryota</taxon>
        <taxon>Viridiplantae</taxon>
        <taxon>Streptophyta</taxon>
        <taxon>Embryophyta</taxon>
        <taxon>Tracheophyta</taxon>
        <taxon>Spermatophyta</taxon>
        <taxon>Magnoliopsida</taxon>
        <taxon>eudicotyledons</taxon>
        <taxon>Gunneridae</taxon>
        <taxon>Pentapetalae</taxon>
        <taxon>rosids</taxon>
        <taxon>fabids</taxon>
        <taxon>Fabales</taxon>
        <taxon>Fabaceae</taxon>
        <taxon>Papilionoideae</taxon>
        <taxon>50 kb inversion clade</taxon>
        <taxon>NPAAA clade</taxon>
        <taxon>indigoferoid/millettioid clade</taxon>
        <taxon>Phaseoleae</taxon>
        <taxon>Vigna</taxon>
    </lineage>
</organism>
<dbReference type="Pfam" id="PF26584">
    <property type="entry name" value="At1g61900"/>
    <property type="match status" value="1"/>
</dbReference>
<sequence>MELCFISEGQWGTRNGSQTTEYVVQADMMCNISVFVNKSQGSPISTEVDELPPAFPPSTQPQPFIPLIAPSPLRPFTNNSVPKLSGLLLVVEMVNSGEQGHGQDFNRREGRPRPKCYGMVQQYGFVPEDSCYFFWVEDAGSVMVMGLCSLNFSAAQDIMTTTATDCWTSFAPYLANVVCCPQFDAMLVTLIGQSSKYSGVLALNATHASHCLSDVQKVLVSQGASENLKEICSVHPRNLTEASCPVVSVDEFESVVDTSRLLTACRKIDPVNECCDQVCQNVIHYAARKIALNDLSTSDGNHSMPGPKARINDCKNIVVRWLASKLDPSTANSVFRGLSNCNLNKVCPLDFPSVSSVVKECGHLIHNQTACCKAIKSYVSYLQEQSFVTNLQALKCAASLGKKLQSANVSKDVYSLCHISLKDFSLQVGLQESGCLLPSLPSNAVFDGTSGIGFICDLNDNIVAPWPTSSYLLSSSCNRSTYKLYQEFLADCSHSQLQSFMTN</sequence>
<dbReference type="PANTHER" id="PTHR33831">
    <property type="entry name" value="GPI-ANCHORED PROTEIN"/>
    <property type="match status" value="1"/>
</dbReference>
<name>A0A8T0KCT2_PHAAN</name>
<dbReference type="Proteomes" id="UP000743370">
    <property type="component" value="Unassembled WGS sequence"/>
</dbReference>